<comment type="caution">
    <text evidence="4">The sequence shown here is derived from an EMBL/GenBank/DDBJ whole genome shotgun (WGS) entry which is preliminary data.</text>
</comment>
<keyword evidence="1" id="KW-0677">Repeat</keyword>
<dbReference type="Gene3D" id="1.25.40.20">
    <property type="entry name" value="Ankyrin repeat-containing domain"/>
    <property type="match status" value="2"/>
</dbReference>
<evidence type="ECO:0000313" key="4">
    <source>
        <dbReference type="EMBL" id="MFC5464817.1"/>
    </source>
</evidence>
<gene>
    <name evidence="4" type="ORF">ACFPM4_08625</name>
</gene>
<organism evidence="4 5">
    <name type="scientific">Lederbergia graminis</name>
    <dbReference type="NCBI Taxonomy" id="735518"/>
    <lineage>
        <taxon>Bacteria</taxon>
        <taxon>Bacillati</taxon>
        <taxon>Bacillota</taxon>
        <taxon>Bacilli</taxon>
        <taxon>Bacillales</taxon>
        <taxon>Bacillaceae</taxon>
        <taxon>Lederbergia</taxon>
    </lineage>
</organism>
<name>A0ABW0LIL9_9BACI</name>
<keyword evidence="2 3" id="KW-0040">ANK repeat</keyword>
<dbReference type="PANTHER" id="PTHR24198">
    <property type="entry name" value="ANKYRIN REPEAT AND PROTEIN KINASE DOMAIN-CONTAINING PROTEIN"/>
    <property type="match status" value="1"/>
</dbReference>
<dbReference type="PANTHER" id="PTHR24198:SF165">
    <property type="entry name" value="ANKYRIN REPEAT-CONTAINING PROTEIN-RELATED"/>
    <property type="match status" value="1"/>
</dbReference>
<dbReference type="InterPro" id="IPR002110">
    <property type="entry name" value="Ankyrin_rpt"/>
</dbReference>
<dbReference type="SUPFAM" id="SSF48403">
    <property type="entry name" value="Ankyrin repeat"/>
    <property type="match status" value="1"/>
</dbReference>
<evidence type="ECO:0000256" key="1">
    <source>
        <dbReference type="ARBA" id="ARBA00022737"/>
    </source>
</evidence>
<dbReference type="PROSITE" id="PS50088">
    <property type="entry name" value="ANK_REPEAT"/>
    <property type="match status" value="1"/>
</dbReference>
<sequence length="239" mass="25675">MRLLNKEEVLANSVIHAIQTGDTETLKQLLVENPGLATAKIADKDSESARTLLHVVTDWPGNFTNGAKTVSILVEAGADVNARFEGSHAETPLHWAASCNDVEVLDALLDAGADINITGGVIVIGDGTPLDDAVAFAQWKTARRLVERGANLKLWNAAALGLLEDVTIFFGVSPSPSKEEITKAFWLACHGGQRNTAQYLYQKGADIHWIGYDHLTPLGAAKRSNANELVEWLQGIGAK</sequence>
<evidence type="ECO:0000313" key="5">
    <source>
        <dbReference type="Proteomes" id="UP001596147"/>
    </source>
</evidence>
<evidence type="ECO:0000256" key="3">
    <source>
        <dbReference type="PROSITE-ProRule" id="PRU00023"/>
    </source>
</evidence>
<dbReference type="Proteomes" id="UP001596147">
    <property type="component" value="Unassembled WGS sequence"/>
</dbReference>
<dbReference type="EMBL" id="JBHSMC010000011">
    <property type="protein sequence ID" value="MFC5464817.1"/>
    <property type="molecule type" value="Genomic_DNA"/>
</dbReference>
<accession>A0ABW0LIL9</accession>
<dbReference type="PROSITE" id="PS50297">
    <property type="entry name" value="ANK_REP_REGION"/>
    <property type="match status" value="1"/>
</dbReference>
<evidence type="ECO:0000256" key="2">
    <source>
        <dbReference type="ARBA" id="ARBA00023043"/>
    </source>
</evidence>
<dbReference type="RefSeq" id="WP_382350220.1">
    <property type="nucleotide sequence ID" value="NZ_JBHSMC010000011.1"/>
</dbReference>
<keyword evidence="5" id="KW-1185">Reference proteome</keyword>
<reference evidence="5" key="1">
    <citation type="journal article" date="2019" name="Int. J. Syst. Evol. Microbiol.">
        <title>The Global Catalogue of Microorganisms (GCM) 10K type strain sequencing project: providing services to taxonomists for standard genome sequencing and annotation.</title>
        <authorList>
            <consortium name="The Broad Institute Genomics Platform"/>
            <consortium name="The Broad Institute Genome Sequencing Center for Infectious Disease"/>
            <person name="Wu L."/>
            <person name="Ma J."/>
        </authorList>
    </citation>
    <scope>NUCLEOTIDE SEQUENCE [LARGE SCALE GENOMIC DNA]</scope>
    <source>
        <strain evidence="5">CGMCC 1.12237</strain>
    </source>
</reference>
<dbReference type="InterPro" id="IPR036770">
    <property type="entry name" value="Ankyrin_rpt-contain_sf"/>
</dbReference>
<feature type="repeat" description="ANK" evidence="3">
    <location>
        <begin position="88"/>
        <end position="120"/>
    </location>
</feature>
<dbReference type="Pfam" id="PF12796">
    <property type="entry name" value="Ank_2"/>
    <property type="match status" value="1"/>
</dbReference>
<dbReference type="SMART" id="SM00248">
    <property type="entry name" value="ANK"/>
    <property type="match status" value="4"/>
</dbReference>
<protein>
    <submittedName>
        <fullName evidence="4">Ankyrin repeat domain-containing protein</fullName>
    </submittedName>
</protein>
<proteinExistence type="predicted"/>